<reference evidence="4" key="1">
    <citation type="submission" date="2016-06" db="EMBL/GenBank/DDBJ databases">
        <title>Parallel loss of symbiosis genes in relatives of nitrogen-fixing non-legume Parasponia.</title>
        <authorList>
            <person name="Van Velzen R."/>
            <person name="Holmer R."/>
            <person name="Bu F."/>
            <person name="Rutten L."/>
            <person name="Van Zeijl A."/>
            <person name="Liu W."/>
            <person name="Santuari L."/>
            <person name="Cao Q."/>
            <person name="Sharma T."/>
            <person name="Shen D."/>
            <person name="Roswanjaya Y."/>
            <person name="Wardhani T."/>
            <person name="Kalhor M.S."/>
            <person name="Jansen J."/>
            <person name="Van den Hoogen J."/>
            <person name="Gungor B."/>
            <person name="Hartog M."/>
            <person name="Hontelez J."/>
            <person name="Verver J."/>
            <person name="Yang W.-C."/>
            <person name="Schijlen E."/>
            <person name="Repin R."/>
            <person name="Schilthuizen M."/>
            <person name="Schranz E."/>
            <person name="Heidstra R."/>
            <person name="Miyata K."/>
            <person name="Fedorova E."/>
            <person name="Kohlen W."/>
            <person name="Bisseling T."/>
            <person name="Smit S."/>
            <person name="Geurts R."/>
        </authorList>
    </citation>
    <scope>NUCLEOTIDE SEQUENCE [LARGE SCALE GENOMIC DNA]</scope>
    <source>
        <strain evidence="4">cv. RG33-2</strain>
    </source>
</reference>
<feature type="transmembrane region" description="Helical" evidence="1">
    <location>
        <begin position="45"/>
        <end position="69"/>
    </location>
</feature>
<feature type="transmembrane region" description="Helical" evidence="1">
    <location>
        <begin position="95"/>
        <end position="113"/>
    </location>
</feature>
<dbReference type="InterPro" id="IPR025315">
    <property type="entry name" value="DUF4220"/>
</dbReference>
<keyword evidence="1" id="KW-0472">Membrane</keyword>
<feature type="transmembrane region" description="Helical" evidence="1">
    <location>
        <begin position="20"/>
        <end position="38"/>
    </location>
</feature>
<feature type="domain" description="DUF4220" evidence="2">
    <location>
        <begin position="52"/>
        <end position="424"/>
    </location>
</feature>
<keyword evidence="1" id="KW-0812">Transmembrane</keyword>
<protein>
    <recommendedName>
        <fullName evidence="2">DUF4220 domain-containing protein</fullName>
    </recommendedName>
</protein>
<feature type="transmembrane region" description="Helical" evidence="1">
    <location>
        <begin position="305"/>
        <end position="325"/>
    </location>
</feature>
<keyword evidence="1" id="KW-1133">Transmembrane helix</keyword>
<dbReference type="InterPro" id="IPR007658">
    <property type="entry name" value="DUF594"/>
</dbReference>
<dbReference type="Pfam" id="PF04578">
    <property type="entry name" value="DUF594"/>
    <property type="match status" value="1"/>
</dbReference>
<proteinExistence type="predicted"/>
<dbReference type="InParanoid" id="A0A2P5FWJ2"/>
<sequence length="717" mass="82574">MVNLIPESVKSLWDNWDMQAFTILSLSLQIFLVFFAPFRMRTTKVWLISLIWSAYLLADWAAAFAIGLISNSQTNIIDNPNPAGQQIGHGNLSAFWAPFLLLHLGGPDTITAFSLEDNALWLRHFLGLIFQCIAAVYVFIQSLPSNQLLVPTILLFLAGVTKYAERTRALYLASLDTLRKSLMKSSEADSSFDYAIFMEDYASKNESQLGQRFVPRDPPIMYGQNIFLGTIKEIMVIKDAYHFFEIFKGVLVDLTFSTYERDESRAYFVSFRNSEEVLRVISVELNFFYQILYTKVVVVRTKMGYIVRFMSFSAVVVAFVLFYLLEKRGFNNVDIKVTYTLLYGAMALETIAFFRLVFSDWPVAALTVQRTKISSWMVVILGKYLKLKRPNWSTEDSSNLLDWGRRVMFRRWSESVSSYNLIDYCLKESPRVNKINIVLDNLGFIYFKLIDVLGLKEFRDEMKYISSKPLSKELWDFIFQELKKHTNDRESTKQVSSARGALVLQSNEWKNECKDLMRFVDGVDFDQSLLMWHVATELCYGTEDKDFIVNIDDLHRREYSKILSDYMLYLLVMQPAMMSSIVGIAQTRFRDTCVEAKRFFSQRKLGPGVEQELACRRILGVNTELEPMFLKGDSDKSVLFYGSILAKKMDNKLKEKKWKLMSQVWVEMLSYAAGHCGPTSHAQLLSKGGELISYVWLLMIHFGIAGQFQTTAGLRAI</sequence>
<dbReference type="Pfam" id="PF13968">
    <property type="entry name" value="DUF4220"/>
    <property type="match status" value="1"/>
</dbReference>
<dbReference type="OrthoDB" id="1689146at2759"/>
<comment type="caution">
    <text evidence="3">The sequence shown here is derived from an EMBL/GenBank/DDBJ whole genome shotgun (WGS) entry which is preliminary data.</text>
</comment>
<feature type="transmembrane region" description="Helical" evidence="1">
    <location>
        <begin position="337"/>
        <end position="358"/>
    </location>
</feature>
<dbReference type="STRING" id="63057.A0A2P5FWJ2"/>
<name>A0A2P5FWJ2_TREOI</name>
<dbReference type="FunCoup" id="A0A2P5FWJ2">
    <property type="interactions" value="530"/>
</dbReference>
<dbReference type="Proteomes" id="UP000237000">
    <property type="component" value="Unassembled WGS sequence"/>
</dbReference>
<evidence type="ECO:0000313" key="3">
    <source>
        <dbReference type="EMBL" id="POO02152.1"/>
    </source>
</evidence>
<keyword evidence="4" id="KW-1185">Reference proteome</keyword>
<dbReference type="AlphaFoldDB" id="A0A2P5FWJ2"/>
<dbReference type="PANTHER" id="PTHR31325">
    <property type="entry name" value="OS01G0798800 PROTEIN-RELATED"/>
    <property type="match status" value="1"/>
</dbReference>
<gene>
    <name evidence="3" type="ORF">TorRG33x02_019360</name>
</gene>
<evidence type="ECO:0000259" key="2">
    <source>
        <dbReference type="Pfam" id="PF13968"/>
    </source>
</evidence>
<dbReference type="EMBL" id="JXTC01000005">
    <property type="protein sequence ID" value="POO02152.1"/>
    <property type="molecule type" value="Genomic_DNA"/>
</dbReference>
<evidence type="ECO:0000256" key="1">
    <source>
        <dbReference type="SAM" id="Phobius"/>
    </source>
</evidence>
<feature type="transmembrane region" description="Helical" evidence="1">
    <location>
        <begin position="120"/>
        <end position="140"/>
    </location>
</feature>
<accession>A0A2P5FWJ2</accession>
<organism evidence="3 4">
    <name type="scientific">Trema orientale</name>
    <name type="common">Charcoal tree</name>
    <name type="synonym">Celtis orientalis</name>
    <dbReference type="NCBI Taxonomy" id="63057"/>
    <lineage>
        <taxon>Eukaryota</taxon>
        <taxon>Viridiplantae</taxon>
        <taxon>Streptophyta</taxon>
        <taxon>Embryophyta</taxon>
        <taxon>Tracheophyta</taxon>
        <taxon>Spermatophyta</taxon>
        <taxon>Magnoliopsida</taxon>
        <taxon>eudicotyledons</taxon>
        <taxon>Gunneridae</taxon>
        <taxon>Pentapetalae</taxon>
        <taxon>rosids</taxon>
        <taxon>fabids</taxon>
        <taxon>Rosales</taxon>
        <taxon>Cannabaceae</taxon>
        <taxon>Trema</taxon>
    </lineage>
</organism>
<evidence type="ECO:0000313" key="4">
    <source>
        <dbReference type="Proteomes" id="UP000237000"/>
    </source>
</evidence>